<dbReference type="PANTHER" id="PTHR34290:SF2">
    <property type="entry name" value="OS04G0668800 PROTEIN"/>
    <property type="match status" value="1"/>
</dbReference>
<dbReference type="Proteomes" id="UP000266273">
    <property type="component" value="Unassembled WGS sequence"/>
</dbReference>
<reference evidence="1 2" key="1">
    <citation type="submission" date="2018-08" db="EMBL/GenBank/DDBJ databases">
        <title>Genomic Encyclopedia of Archaeal and Bacterial Type Strains, Phase II (KMG-II): from individual species to whole genera.</title>
        <authorList>
            <person name="Goeker M."/>
        </authorList>
    </citation>
    <scope>NUCLEOTIDE SEQUENCE [LARGE SCALE GENOMIC DNA]</scope>
    <source>
        <strain evidence="1 2">DSM 5002</strain>
    </source>
</reference>
<evidence type="ECO:0000313" key="2">
    <source>
        <dbReference type="Proteomes" id="UP000266273"/>
    </source>
</evidence>
<dbReference type="OrthoDB" id="9801773at2"/>
<organism evidence="1 2">
    <name type="scientific">Dichotomicrobium thermohalophilum</name>
    <dbReference type="NCBI Taxonomy" id="933063"/>
    <lineage>
        <taxon>Bacteria</taxon>
        <taxon>Pseudomonadati</taxon>
        <taxon>Pseudomonadota</taxon>
        <taxon>Alphaproteobacteria</taxon>
        <taxon>Hyphomicrobiales</taxon>
        <taxon>Hyphomicrobiaceae</taxon>
        <taxon>Dichotomicrobium</taxon>
    </lineage>
</organism>
<evidence type="ECO:0000313" key="1">
    <source>
        <dbReference type="EMBL" id="RIA55409.1"/>
    </source>
</evidence>
<dbReference type="GO" id="GO:0015035">
    <property type="term" value="F:protein-disulfide reductase activity"/>
    <property type="evidence" value="ECO:0007669"/>
    <property type="project" value="InterPro"/>
</dbReference>
<name>A0A397Q4R6_9HYPH</name>
<accession>A0A397Q4R6</accession>
<dbReference type="Pfam" id="PF04134">
    <property type="entry name" value="DCC1-like"/>
    <property type="match status" value="1"/>
</dbReference>
<keyword evidence="2" id="KW-1185">Reference proteome</keyword>
<dbReference type="InterPro" id="IPR007263">
    <property type="entry name" value="DCC1-like"/>
</dbReference>
<dbReference type="InterPro" id="IPR044691">
    <property type="entry name" value="DCC1_Trx"/>
</dbReference>
<sequence>MANTTNKPTVLYDGACPLCVREIAFYRRLRGADRLEWRDISTAPDGVEVCGVNAASAKARFHVVMPDGTPRVGAAGFIEIWKHLSAFRWLGWLTDNAPSRWLLDRGYDLFLRVRPRLQRFVAKRV</sequence>
<dbReference type="PANTHER" id="PTHR34290">
    <property type="entry name" value="SI:CH73-390P7.2"/>
    <property type="match status" value="1"/>
</dbReference>
<comment type="caution">
    <text evidence="1">The sequence shown here is derived from an EMBL/GenBank/DDBJ whole genome shotgun (WGS) entry which is preliminary data.</text>
</comment>
<dbReference type="RefSeq" id="WP_119060316.1">
    <property type="nucleotide sequence ID" value="NZ_QXDF01000001.1"/>
</dbReference>
<dbReference type="EMBL" id="QXDF01000001">
    <property type="protein sequence ID" value="RIA55409.1"/>
    <property type="molecule type" value="Genomic_DNA"/>
</dbReference>
<protein>
    <submittedName>
        <fullName evidence="1">Putative DCC family thiol-disulfide oxidoreductase YuxK</fullName>
    </submittedName>
</protein>
<gene>
    <name evidence="1" type="ORF">BXY53_0474</name>
</gene>
<proteinExistence type="predicted"/>
<dbReference type="AlphaFoldDB" id="A0A397Q4R6"/>